<gene>
    <name evidence="3" type="ORF">TPAB3V08_LOCUS13795</name>
</gene>
<evidence type="ECO:0000313" key="3">
    <source>
        <dbReference type="EMBL" id="CAG2066852.1"/>
    </source>
</evidence>
<feature type="signal peptide" evidence="2">
    <location>
        <begin position="1"/>
        <end position="23"/>
    </location>
</feature>
<proteinExistence type="predicted"/>
<dbReference type="EMBL" id="CAJPIN010059800">
    <property type="protein sequence ID" value="CAG2066852.1"/>
    <property type="molecule type" value="Genomic_DNA"/>
</dbReference>
<feature type="chain" id="PRO_5046375389" evidence="2">
    <location>
        <begin position="24"/>
        <end position="43"/>
    </location>
</feature>
<sequence length="43" mass="4583">MRTPGSSCLLVGWLLITPTPTLTPPGLETSLGQRSSERRGSKT</sequence>
<protein>
    <submittedName>
        <fullName evidence="3">Uncharacterized protein</fullName>
    </submittedName>
</protein>
<reference evidence="3" key="1">
    <citation type="submission" date="2021-03" db="EMBL/GenBank/DDBJ databases">
        <authorList>
            <person name="Tran Van P."/>
        </authorList>
    </citation>
    <scope>NUCLEOTIDE SEQUENCE</scope>
</reference>
<organism evidence="3 4">
    <name type="scientific">Timema podura</name>
    <name type="common">Walking stick</name>
    <dbReference type="NCBI Taxonomy" id="61482"/>
    <lineage>
        <taxon>Eukaryota</taxon>
        <taxon>Metazoa</taxon>
        <taxon>Ecdysozoa</taxon>
        <taxon>Arthropoda</taxon>
        <taxon>Hexapoda</taxon>
        <taxon>Insecta</taxon>
        <taxon>Pterygota</taxon>
        <taxon>Neoptera</taxon>
        <taxon>Polyneoptera</taxon>
        <taxon>Phasmatodea</taxon>
        <taxon>Timematodea</taxon>
        <taxon>Timematoidea</taxon>
        <taxon>Timematidae</taxon>
        <taxon>Timema</taxon>
    </lineage>
</organism>
<feature type="region of interest" description="Disordered" evidence="1">
    <location>
        <begin position="20"/>
        <end position="43"/>
    </location>
</feature>
<evidence type="ECO:0000313" key="4">
    <source>
        <dbReference type="Proteomes" id="UP001153148"/>
    </source>
</evidence>
<evidence type="ECO:0000256" key="2">
    <source>
        <dbReference type="SAM" id="SignalP"/>
    </source>
</evidence>
<dbReference type="Proteomes" id="UP001153148">
    <property type="component" value="Unassembled WGS sequence"/>
</dbReference>
<comment type="caution">
    <text evidence="3">The sequence shown here is derived from an EMBL/GenBank/DDBJ whole genome shotgun (WGS) entry which is preliminary data.</text>
</comment>
<feature type="compositionally biased region" description="Low complexity" evidence="1">
    <location>
        <begin position="20"/>
        <end position="31"/>
    </location>
</feature>
<name>A0ABN7PLD2_TIMPD</name>
<keyword evidence="4" id="KW-1185">Reference proteome</keyword>
<evidence type="ECO:0000256" key="1">
    <source>
        <dbReference type="SAM" id="MobiDB-lite"/>
    </source>
</evidence>
<accession>A0ABN7PLD2</accession>
<keyword evidence="2" id="KW-0732">Signal</keyword>